<evidence type="ECO:0000313" key="5">
    <source>
        <dbReference type="EMBL" id="BCO11543.1"/>
    </source>
</evidence>
<feature type="transmembrane region" description="Helical" evidence="4">
    <location>
        <begin position="412"/>
        <end position="430"/>
    </location>
</feature>
<dbReference type="Gene3D" id="1.25.40.10">
    <property type="entry name" value="Tetratricopeptide repeat domain"/>
    <property type="match status" value="1"/>
</dbReference>
<gene>
    <name evidence="5" type="ORF">GEOBRER4_n3203</name>
</gene>
<keyword evidence="1" id="KW-0677">Repeat</keyword>
<feature type="transmembrane region" description="Helical" evidence="4">
    <location>
        <begin position="100"/>
        <end position="121"/>
    </location>
</feature>
<dbReference type="AlphaFoldDB" id="A0A7R7FTN1"/>
<feature type="repeat" description="TPR" evidence="3">
    <location>
        <begin position="487"/>
        <end position="520"/>
    </location>
</feature>
<dbReference type="InterPro" id="IPR052346">
    <property type="entry name" value="O-mannosyl-transferase_TMTC"/>
</dbReference>
<keyword evidence="4" id="KW-0472">Membrane</keyword>
<dbReference type="PROSITE" id="PS50005">
    <property type="entry name" value="TPR"/>
    <property type="match status" value="4"/>
</dbReference>
<dbReference type="PANTHER" id="PTHR44227:SF3">
    <property type="entry name" value="PROTEIN O-MANNOSYL-TRANSFERASE TMTC4"/>
    <property type="match status" value="1"/>
</dbReference>
<dbReference type="PANTHER" id="PTHR44227">
    <property type="match status" value="1"/>
</dbReference>
<evidence type="ECO:0000256" key="1">
    <source>
        <dbReference type="ARBA" id="ARBA00022737"/>
    </source>
</evidence>
<reference evidence="5 6" key="1">
    <citation type="submission" date="2020-06" db="EMBL/GenBank/DDBJ databases">
        <title>Interaction of electrochemicaly active bacteria, Geobacter bremensis R4 on different carbon anode.</title>
        <authorList>
            <person name="Meng L."/>
            <person name="Yoshida N."/>
        </authorList>
    </citation>
    <scope>NUCLEOTIDE SEQUENCE [LARGE SCALE GENOMIC DNA]</scope>
    <source>
        <strain evidence="5 6">R4</strain>
    </source>
</reference>
<feature type="transmembrane region" description="Helical" evidence="4">
    <location>
        <begin position="168"/>
        <end position="186"/>
    </location>
</feature>
<feature type="transmembrane region" description="Helical" evidence="4">
    <location>
        <begin position="142"/>
        <end position="162"/>
    </location>
</feature>
<protein>
    <submittedName>
        <fullName evidence="5">TPR-repeat-containing protein</fullName>
    </submittedName>
</protein>
<dbReference type="EMBL" id="AP023213">
    <property type="protein sequence ID" value="BCO11543.1"/>
    <property type="molecule type" value="Genomic_DNA"/>
</dbReference>
<dbReference type="InterPro" id="IPR019734">
    <property type="entry name" value="TPR_rpt"/>
</dbReference>
<keyword evidence="2 3" id="KW-0802">TPR repeat</keyword>
<feature type="transmembrane region" description="Helical" evidence="4">
    <location>
        <begin position="319"/>
        <end position="342"/>
    </location>
</feature>
<dbReference type="PROSITE" id="PS50293">
    <property type="entry name" value="TPR_REGION"/>
    <property type="match status" value="3"/>
</dbReference>
<organism evidence="5 6">
    <name type="scientific">Citrifermentans bremense</name>
    <dbReference type="NCBI Taxonomy" id="60035"/>
    <lineage>
        <taxon>Bacteria</taxon>
        <taxon>Pseudomonadati</taxon>
        <taxon>Thermodesulfobacteriota</taxon>
        <taxon>Desulfuromonadia</taxon>
        <taxon>Geobacterales</taxon>
        <taxon>Geobacteraceae</taxon>
        <taxon>Citrifermentans</taxon>
    </lineage>
</organism>
<keyword evidence="4" id="KW-0812">Transmembrane</keyword>
<dbReference type="Pfam" id="PF13432">
    <property type="entry name" value="TPR_16"/>
    <property type="match status" value="1"/>
</dbReference>
<feature type="transmembrane region" description="Helical" evidence="4">
    <location>
        <begin position="382"/>
        <end position="400"/>
    </location>
</feature>
<feature type="repeat" description="TPR" evidence="3">
    <location>
        <begin position="453"/>
        <end position="486"/>
    </location>
</feature>
<dbReference type="SUPFAM" id="SSF48452">
    <property type="entry name" value="TPR-like"/>
    <property type="match status" value="1"/>
</dbReference>
<evidence type="ECO:0000256" key="4">
    <source>
        <dbReference type="SAM" id="Phobius"/>
    </source>
</evidence>
<name>A0A7R7FTN1_9BACT</name>
<evidence type="ECO:0000256" key="2">
    <source>
        <dbReference type="ARBA" id="ARBA00022803"/>
    </source>
</evidence>
<proteinExistence type="predicted"/>
<evidence type="ECO:0000313" key="6">
    <source>
        <dbReference type="Proteomes" id="UP000515472"/>
    </source>
</evidence>
<feature type="repeat" description="TPR" evidence="3">
    <location>
        <begin position="521"/>
        <end position="554"/>
    </location>
</feature>
<dbReference type="Pfam" id="PF13414">
    <property type="entry name" value="TPR_11"/>
    <property type="match status" value="1"/>
</dbReference>
<dbReference type="Proteomes" id="UP000515472">
    <property type="component" value="Chromosome"/>
</dbReference>
<dbReference type="SMART" id="SM00028">
    <property type="entry name" value="TPR"/>
    <property type="match status" value="4"/>
</dbReference>
<dbReference type="InterPro" id="IPR011990">
    <property type="entry name" value="TPR-like_helical_dom_sf"/>
</dbReference>
<feature type="transmembrane region" description="Helical" evidence="4">
    <location>
        <begin position="216"/>
        <end position="234"/>
    </location>
</feature>
<accession>A0A7R7FTN1</accession>
<sequence length="604" mass="67013">MTYTRPTQKHLLVFLILALAGLAAYGNTFSVPFQFDDDAYIVNNPAIRDFNAFISPGAVTGGAELSPTAIPPALRVAFMTRILGYLSLAVNYHMHGLQVAGYHIVNLALHIVNAWLVYLVLGHLFGIRGKDEHEEKSEGISPLPLIGALLFLCHPIQTHAVTYVTSRFVLLASFFSLLALTSYLGFRKAHGRSGLFYLALSVVSASLGMLTKEFTFTLPFVIALYEFSFFPGTCRDHLRKVWPLALAVPIIPGLIFLQKGQLTALGGTMRTLTAADSSGIGRLDYLLTQFNVVAGYLRLLLFPVGQNVDHDFAVQHNPFAPAVLLPLLLLLCLFGWAAVGYIRSLRAGDAAARVVPFGILWFFITLSVESSIIPLGELSAEYRLYLPSLGVIIVLCWLADRICLRLSVGRRARFAAALVVIAMLGTLTILRNSVWQTEISLWLDAVKKSPAKLRPHQNLALYYGNAGRLEEARQELQKAIAIKPDDFELHNNLGIVYRQQGNLDAAILEYERTLQLEPNDAMARYNLGNAYLGRGRYREALEQYQSCLKLIPDYDELHNNLGIVYNKAGQSDAAIKEFQEALRLNPANVHARRNLESSMNRATR</sequence>
<keyword evidence="6" id="KW-1185">Reference proteome</keyword>
<feature type="repeat" description="TPR" evidence="3">
    <location>
        <begin position="555"/>
        <end position="588"/>
    </location>
</feature>
<feature type="transmembrane region" description="Helical" evidence="4">
    <location>
        <begin position="193"/>
        <end position="210"/>
    </location>
</feature>
<keyword evidence="4" id="KW-1133">Transmembrane helix</keyword>
<feature type="transmembrane region" description="Helical" evidence="4">
    <location>
        <begin position="241"/>
        <end position="258"/>
    </location>
</feature>
<evidence type="ECO:0000256" key="3">
    <source>
        <dbReference type="PROSITE-ProRule" id="PRU00339"/>
    </source>
</evidence>
<feature type="transmembrane region" description="Helical" evidence="4">
    <location>
        <begin position="354"/>
        <end position="376"/>
    </location>
</feature>